<sequence length="142" mass="15656">MILASLQPAELRACCSGLVRTNIHHLVTCPVDSARLPDEFHTGRGDPSAAKERPLCECLSGTGTASAFVKYVGQHLFVTPLCQCTKWHHCGFSNLVRSMMQAWRDQGDRSGATTFCHTRQDSQQSLLTSDVTELFVNGQIFD</sequence>
<comment type="caution">
    <text evidence="1">The sequence shown here is derived from an EMBL/GenBank/DDBJ whole genome shotgun (WGS) entry which is preliminary data.</text>
</comment>
<organism evidence="1 2">
    <name type="scientific">Polarella glacialis</name>
    <name type="common">Dinoflagellate</name>
    <dbReference type="NCBI Taxonomy" id="89957"/>
    <lineage>
        <taxon>Eukaryota</taxon>
        <taxon>Sar</taxon>
        <taxon>Alveolata</taxon>
        <taxon>Dinophyceae</taxon>
        <taxon>Suessiales</taxon>
        <taxon>Suessiaceae</taxon>
        <taxon>Polarella</taxon>
    </lineage>
</organism>
<evidence type="ECO:0000313" key="1">
    <source>
        <dbReference type="EMBL" id="CAE8588673.1"/>
    </source>
</evidence>
<gene>
    <name evidence="1" type="ORF">PGLA1383_LOCUS7463</name>
</gene>
<accession>A0A813DQ78</accession>
<name>A0A813DQ78_POLGL</name>
<dbReference type="AlphaFoldDB" id="A0A813DQ78"/>
<reference evidence="1" key="1">
    <citation type="submission" date="2021-02" db="EMBL/GenBank/DDBJ databases">
        <authorList>
            <person name="Dougan E. K."/>
            <person name="Rhodes N."/>
            <person name="Thang M."/>
            <person name="Chan C."/>
        </authorList>
    </citation>
    <scope>NUCLEOTIDE SEQUENCE</scope>
</reference>
<proteinExistence type="predicted"/>
<dbReference type="Proteomes" id="UP000654075">
    <property type="component" value="Unassembled WGS sequence"/>
</dbReference>
<keyword evidence="2" id="KW-1185">Reference proteome</keyword>
<protein>
    <submittedName>
        <fullName evidence="1">Uncharacterized protein</fullName>
    </submittedName>
</protein>
<dbReference type="EMBL" id="CAJNNV010003255">
    <property type="protein sequence ID" value="CAE8588673.1"/>
    <property type="molecule type" value="Genomic_DNA"/>
</dbReference>
<evidence type="ECO:0000313" key="2">
    <source>
        <dbReference type="Proteomes" id="UP000654075"/>
    </source>
</evidence>